<protein>
    <recommendedName>
        <fullName evidence="3">Phage portal protein</fullName>
    </recommendedName>
</protein>
<proteinExistence type="predicted"/>
<evidence type="ECO:0000313" key="1">
    <source>
        <dbReference type="EMBL" id="CCQ54031.1"/>
    </source>
</evidence>
<reference evidence="1 2" key="2">
    <citation type="submission" date="2013-09" db="EMBL/GenBank/DDBJ databases">
        <title>Whole genome comparison of six Crocosphaera watsonii strains with differing phenotypes.</title>
        <authorList>
            <person name="Bench S.R."/>
            <person name="Heller P."/>
            <person name="Frank I."/>
            <person name="Arciniega M."/>
            <person name="Shilova I.N."/>
            <person name="Zehr J.P."/>
        </authorList>
    </citation>
    <scope>NUCLEOTIDE SEQUENCE [LARGE SCALE GENOMIC DNA]</scope>
    <source>
        <strain evidence="1 2">WH 0005</strain>
    </source>
</reference>
<dbReference type="AlphaFoldDB" id="T2IKE8"/>
<sequence>MSSSDGRLYQDKYKKRQNYFEPKSQEEIEENWDYYCDNTFEYLYYSGPFPTSDEEGWEEARKKLLKNHRTHNVIKDAIDHYCDALVGSPFNFYLSLDKPEDQLTEAEKDQLKTDEEVIQQWWDWQKQVAVANYLGKPLMEAIAMMLITDYGYLRLYTPKRFASRPELYKRLLIHAPCYGSVSVAKDDDGFLYEASYRYEGGKEIYRLLDNGRTEIEREGEKVEVDYGGYLPIFEFSGQCLITDSMKRSQNAINRALTFKDNNVDCGGFRERIVTNGQPPGNWVSDPSIPGGQRFEKDSKAFLKFGPNKVGWIQGINLGNPNNPTSYTNPNYQVIDPVDVGIFERSLQIDYTTFYNSVGLGHLLAAGDGRLSGVSRETIKGDFITRLEGYAEMIEGQLKSIFSLVNKLLLPESEYSSVIELNLAVGKPLPEERKQAVSEFQAGVKSRNSTMVAVGVSDPDAEAEKIALEEDDQLERIAKQQAIQEEVIQGMS</sequence>
<accession>T2IKE8</accession>
<evidence type="ECO:0000313" key="2">
    <source>
        <dbReference type="Proteomes" id="UP000017981"/>
    </source>
</evidence>
<name>T2IKE8_CROWT</name>
<gene>
    <name evidence="1" type="ORF">CWATWH0005_189</name>
</gene>
<comment type="caution">
    <text evidence="1">The sequence shown here is derived from an EMBL/GenBank/DDBJ whole genome shotgun (WGS) entry which is preliminary data.</text>
</comment>
<evidence type="ECO:0008006" key="3">
    <source>
        <dbReference type="Google" id="ProtNLM"/>
    </source>
</evidence>
<dbReference type="Proteomes" id="UP000017981">
    <property type="component" value="Unassembled WGS sequence"/>
</dbReference>
<dbReference type="RefSeq" id="WP_021832292.1">
    <property type="nucleotide sequence ID" value="NZ_CAQL01000078.1"/>
</dbReference>
<organism evidence="1 2">
    <name type="scientific">Crocosphaera watsonii WH 0005</name>
    <dbReference type="NCBI Taxonomy" id="423472"/>
    <lineage>
        <taxon>Bacteria</taxon>
        <taxon>Bacillati</taxon>
        <taxon>Cyanobacteriota</taxon>
        <taxon>Cyanophyceae</taxon>
        <taxon>Oscillatoriophycideae</taxon>
        <taxon>Chroococcales</taxon>
        <taxon>Aphanothecaceae</taxon>
        <taxon>Crocosphaera</taxon>
    </lineage>
</organism>
<reference evidence="1 2" key="1">
    <citation type="submission" date="2013-01" db="EMBL/GenBank/DDBJ databases">
        <authorList>
            <person name="Bench S."/>
        </authorList>
    </citation>
    <scope>NUCLEOTIDE SEQUENCE [LARGE SCALE GENOMIC DNA]</scope>
    <source>
        <strain evidence="1 2">WH 0005</strain>
    </source>
</reference>
<dbReference type="EMBL" id="CAQL01000078">
    <property type="protein sequence ID" value="CCQ54031.1"/>
    <property type="molecule type" value="Genomic_DNA"/>
</dbReference>